<keyword evidence="2" id="KW-1185">Reference proteome</keyword>
<dbReference type="EMBL" id="BSUZ01000001">
    <property type="protein sequence ID" value="GMA84988.1"/>
    <property type="molecule type" value="Genomic_DNA"/>
</dbReference>
<evidence type="ECO:0000313" key="2">
    <source>
        <dbReference type="Proteomes" id="UP001157017"/>
    </source>
</evidence>
<organism evidence="1 2">
    <name type="scientific">Angustibacter aerolatus</name>
    <dbReference type="NCBI Taxonomy" id="1162965"/>
    <lineage>
        <taxon>Bacteria</taxon>
        <taxon>Bacillati</taxon>
        <taxon>Actinomycetota</taxon>
        <taxon>Actinomycetes</taxon>
        <taxon>Kineosporiales</taxon>
        <taxon>Kineosporiaceae</taxon>
    </lineage>
</organism>
<gene>
    <name evidence="1" type="ORF">GCM10025868_02380</name>
</gene>
<comment type="caution">
    <text evidence="1">The sequence shown here is derived from an EMBL/GenBank/DDBJ whole genome shotgun (WGS) entry which is preliminary data.</text>
</comment>
<reference evidence="2" key="1">
    <citation type="journal article" date="2019" name="Int. J. Syst. Evol. Microbiol.">
        <title>The Global Catalogue of Microorganisms (GCM) 10K type strain sequencing project: providing services to taxonomists for standard genome sequencing and annotation.</title>
        <authorList>
            <consortium name="The Broad Institute Genomics Platform"/>
            <consortium name="The Broad Institute Genome Sequencing Center for Infectious Disease"/>
            <person name="Wu L."/>
            <person name="Ma J."/>
        </authorList>
    </citation>
    <scope>NUCLEOTIDE SEQUENCE [LARGE SCALE GENOMIC DNA]</scope>
    <source>
        <strain evidence="2">NBRC 108730</strain>
    </source>
</reference>
<dbReference type="Proteomes" id="UP001157017">
    <property type="component" value="Unassembled WGS sequence"/>
</dbReference>
<accession>A0ABQ6J9Z1</accession>
<proteinExistence type="predicted"/>
<evidence type="ECO:0000313" key="1">
    <source>
        <dbReference type="EMBL" id="GMA84988.1"/>
    </source>
</evidence>
<sequence length="95" mass="9666">MAGVGDDVDAGRASAAAGAAAARLARLHLTGALERVEVAADGGGRDPEPARDVGGAQRAVLEDGARDAVAGALLALARPGQRRCRRLDIHHIIVR</sequence>
<protein>
    <submittedName>
        <fullName evidence="1">Uncharacterized protein</fullName>
    </submittedName>
</protein>
<name>A0ABQ6J9Z1_9ACTN</name>